<feature type="domain" description="Polymerase beta nucleotidyltransferase" evidence="1">
    <location>
        <begin position="11"/>
        <end position="103"/>
    </location>
</feature>
<evidence type="ECO:0000313" key="3">
    <source>
        <dbReference type="Proteomes" id="UP000006695"/>
    </source>
</evidence>
<name>A5GF46_GEOUR</name>
<dbReference type="InterPro" id="IPR041633">
    <property type="entry name" value="Polbeta"/>
</dbReference>
<dbReference type="HOGENOM" id="CLU_130257_1_2_7"/>
<dbReference type="PANTHER" id="PTHR43852:SF3">
    <property type="entry name" value="NUCLEOTIDYLTRANSFERASE"/>
    <property type="match status" value="1"/>
</dbReference>
<dbReference type="AlphaFoldDB" id="A5GF46"/>
<dbReference type="InterPro" id="IPR052930">
    <property type="entry name" value="TA_antitoxin_MntA"/>
</dbReference>
<protein>
    <submittedName>
        <fullName evidence="2">DNA polymerase, beta domain protein region</fullName>
    </submittedName>
</protein>
<dbReference type="NCBIfam" id="NF047752">
    <property type="entry name" value="MntA_antitoxin"/>
    <property type="match status" value="1"/>
</dbReference>
<evidence type="ECO:0000313" key="2">
    <source>
        <dbReference type="EMBL" id="ABQ26051.1"/>
    </source>
</evidence>
<accession>A5GF46</accession>
<dbReference type="EMBL" id="CP000698">
    <property type="protein sequence ID" value="ABQ26051.1"/>
    <property type="molecule type" value="Genomic_DNA"/>
</dbReference>
<reference evidence="2 3" key="1">
    <citation type="submission" date="2007-05" db="EMBL/GenBank/DDBJ databases">
        <title>Complete sequence of Geobacter uraniireducens Rf4.</title>
        <authorList>
            <consortium name="US DOE Joint Genome Institute"/>
            <person name="Copeland A."/>
            <person name="Lucas S."/>
            <person name="Lapidus A."/>
            <person name="Barry K."/>
            <person name="Detter J.C."/>
            <person name="Glavina del Rio T."/>
            <person name="Hammon N."/>
            <person name="Israni S."/>
            <person name="Dalin E."/>
            <person name="Tice H."/>
            <person name="Pitluck S."/>
            <person name="Chertkov O."/>
            <person name="Brettin T."/>
            <person name="Bruce D."/>
            <person name="Han C."/>
            <person name="Schmutz J."/>
            <person name="Larimer F."/>
            <person name="Land M."/>
            <person name="Hauser L."/>
            <person name="Kyrpides N."/>
            <person name="Mikhailova N."/>
            <person name="Shelobolina E."/>
            <person name="Aklujkar M."/>
            <person name="Lovley D."/>
            <person name="Richardson P."/>
        </authorList>
    </citation>
    <scope>NUCLEOTIDE SEQUENCE [LARGE SCALE GENOMIC DNA]</scope>
    <source>
        <strain evidence="2 3">Rf4</strain>
    </source>
</reference>
<keyword evidence="3" id="KW-1185">Reference proteome</keyword>
<gene>
    <name evidence="2" type="ordered locus">Gura_1861</name>
</gene>
<dbReference type="Pfam" id="PF18765">
    <property type="entry name" value="Polbeta"/>
    <property type="match status" value="1"/>
</dbReference>
<sequence length="140" mass="15818">MDLTDIEKIVADYCAGRAEIAACYLYGSYARGEARSDSDVDLAFLLDVSVPRSHYGSLRMDYYSGLSFLTRKEPHVLVINDAGELVLGEVLREGVMVFVRDEEALDAFVARKIPLIAEFSYYSELFRRKLVERYGEVDNG</sequence>
<proteinExistence type="predicted"/>
<dbReference type="CDD" id="cd05403">
    <property type="entry name" value="NT_KNTase_like"/>
    <property type="match status" value="1"/>
</dbReference>
<dbReference type="Proteomes" id="UP000006695">
    <property type="component" value="Chromosome"/>
</dbReference>
<organism evidence="2 3">
    <name type="scientific">Geotalea uraniireducens (strain Rf4)</name>
    <name type="common">Geobacter uraniireducens</name>
    <dbReference type="NCBI Taxonomy" id="351605"/>
    <lineage>
        <taxon>Bacteria</taxon>
        <taxon>Pseudomonadati</taxon>
        <taxon>Thermodesulfobacteriota</taxon>
        <taxon>Desulfuromonadia</taxon>
        <taxon>Geobacterales</taxon>
        <taxon>Geobacteraceae</taxon>
        <taxon>Geotalea</taxon>
    </lineage>
</organism>
<dbReference type="PANTHER" id="PTHR43852">
    <property type="entry name" value="NUCLEOTIDYLTRANSFERASE"/>
    <property type="match status" value="1"/>
</dbReference>
<dbReference type="Gene3D" id="3.30.460.10">
    <property type="entry name" value="Beta Polymerase, domain 2"/>
    <property type="match status" value="1"/>
</dbReference>
<dbReference type="InterPro" id="IPR043519">
    <property type="entry name" value="NT_sf"/>
</dbReference>
<dbReference type="KEGG" id="gur:Gura_1861"/>
<evidence type="ECO:0000259" key="1">
    <source>
        <dbReference type="Pfam" id="PF18765"/>
    </source>
</evidence>
<dbReference type="STRING" id="351605.Gura_1861"/>
<dbReference type="SUPFAM" id="SSF81301">
    <property type="entry name" value="Nucleotidyltransferase"/>
    <property type="match status" value="1"/>
</dbReference>
<dbReference type="RefSeq" id="WP_011938754.1">
    <property type="nucleotide sequence ID" value="NC_009483.1"/>
</dbReference>